<dbReference type="AlphaFoldDB" id="A0A0B6YNY5"/>
<reference evidence="1" key="1">
    <citation type="submission" date="2014-12" db="EMBL/GenBank/DDBJ databases">
        <title>Insight into the proteome of Arion vulgaris.</title>
        <authorList>
            <person name="Aradska J."/>
            <person name="Bulat T."/>
            <person name="Smidak R."/>
            <person name="Sarate P."/>
            <person name="Gangsoo J."/>
            <person name="Sialana F."/>
            <person name="Bilban M."/>
            <person name="Lubec G."/>
        </authorList>
    </citation>
    <scope>NUCLEOTIDE SEQUENCE</scope>
    <source>
        <tissue evidence="1">Skin</tissue>
    </source>
</reference>
<gene>
    <name evidence="1" type="primary">ORF30247</name>
</gene>
<sequence length="51" mass="6036">ESKRKKIFGHNLSFKKWDKNGCARYKKKKYVEMQRETIAKATVLKLNTMCG</sequence>
<protein>
    <submittedName>
        <fullName evidence="1">Uncharacterized protein</fullName>
    </submittedName>
</protein>
<accession>A0A0B6YNY5</accession>
<feature type="non-terminal residue" evidence="1">
    <location>
        <position position="1"/>
    </location>
</feature>
<proteinExistence type="predicted"/>
<organism evidence="1">
    <name type="scientific">Arion vulgaris</name>
    <dbReference type="NCBI Taxonomy" id="1028688"/>
    <lineage>
        <taxon>Eukaryota</taxon>
        <taxon>Metazoa</taxon>
        <taxon>Spiralia</taxon>
        <taxon>Lophotrochozoa</taxon>
        <taxon>Mollusca</taxon>
        <taxon>Gastropoda</taxon>
        <taxon>Heterobranchia</taxon>
        <taxon>Euthyneura</taxon>
        <taxon>Panpulmonata</taxon>
        <taxon>Eupulmonata</taxon>
        <taxon>Stylommatophora</taxon>
        <taxon>Helicina</taxon>
        <taxon>Arionoidea</taxon>
        <taxon>Arionidae</taxon>
        <taxon>Arion</taxon>
    </lineage>
</organism>
<name>A0A0B6YNY5_9EUPU</name>
<dbReference type="EMBL" id="HACG01010606">
    <property type="protein sequence ID" value="CEK57471.1"/>
    <property type="molecule type" value="Transcribed_RNA"/>
</dbReference>
<evidence type="ECO:0000313" key="1">
    <source>
        <dbReference type="EMBL" id="CEK57471.1"/>
    </source>
</evidence>